<evidence type="ECO:0000313" key="5">
    <source>
        <dbReference type="Proteomes" id="UP000071561"/>
    </source>
</evidence>
<dbReference type="GO" id="GO:0008080">
    <property type="term" value="F:N-acetyltransferase activity"/>
    <property type="evidence" value="ECO:0007669"/>
    <property type="project" value="InterPro"/>
</dbReference>
<gene>
    <name evidence="4" type="ORF">AY601_2531</name>
</gene>
<evidence type="ECO:0000256" key="1">
    <source>
        <dbReference type="ARBA" id="ARBA00022679"/>
    </source>
</evidence>
<keyword evidence="1 4" id="KW-0808">Transferase</keyword>
<reference evidence="4 5" key="1">
    <citation type="submission" date="2016-03" db="EMBL/GenBank/DDBJ databases">
        <title>Complete genome sequence of Pedobacter cryoconitis PAMC 27485.</title>
        <authorList>
            <person name="Lee J."/>
            <person name="Kim O.-S."/>
        </authorList>
    </citation>
    <scope>NUCLEOTIDE SEQUENCE [LARGE SCALE GENOMIC DNA]</scope>
    <source>
        <strain evidence="4 5">PAMC 27485</strain>
    </source>
</reference>
<proteinExistence type="predicted"/>
<feature type="domain" description="N-acetyltransferase" evidence="3">
    <location>
        <begin position="14"/>
        <end position="149"/>
    </location>
</feature>
<dbReference type="EMBL" id="CP014504">
    <property type="protein sequence ID" value="AMP99420.1"/>
    <property type="molecule type" value="Genomic_DNA"/>
</dbReference>
<sequence>MTPKKIDINSFVYKLNHDLSTVDWTYVCELFYKIDWRTRVEPEIESAFRKSTWTLFVYHEDQIIAFGRVVGDGRYYAVMADIVVDPDFQGNGLGKKIINMLNGQLDNYHFVNLTAAPGKGNFYQKLGWKKQTTSYIWPQGPKQLRQHCEPEEGSEI</sequence>
<dbReference type="Pfam" id="PF13508">
    <property type="entry name" value="Acetyltransf_7"/>
    <property type="match status" value="1"/>
</dbReference>
<dbReference type="InterPro" id="IPR045039">
    <property type="entry name" value="NSI-like"/>
</dbReference>
<dbReference type="PATRIC" id="fig|188932.3.peg.2642"/>
<organism evidence="4 5">
    <name type="scientific">Pedobacter cryoconitis</name>
    <dbReference type="NCBI Taxonomy" id="188932"/>
    <lineage>
        <taxon>Bacteria</taxon>
        <taxon>Pseudomonadati</taxon>
        <taxon>Bacteroidota</taxon>
        <taxon>Sphingobacteriia</taxon>
        <taxon>Sphingobacteriales</taxon>
        <taxon>Sphingobacteriaceae</taxon>
        <taxon>Pedobacter</taxon>
    </lineage>
</organism>
<dbReference type="PROSITE" id="PS51186">
    <property type="entry name" value="GNAT"/>
    <property type="match status" value="1"/>
</dbReference>
<dbReference type="OrthoDB" id="9789605at2"/>
<dbReference type="RefSeq" id="WP_068401431.1">
    <property type="nucleotide sequence ID" value="NZ_CP014504.1"/>
</dbReference>
<protein>
    <submittedName>
        <fullName evidence="4">GNAT family N-acetyltransferase</fullName>
    </submittedName>
</protein>
<dbReference type="GO" id="GO:0005737">
    <property type="term" value="C:cytoplasm"/>
    <property type="evidence" value="ECO:0007669"/>
    <property type="project" value="TreeGrafter"/>
</dbReference>
<keyword evidence="2" id="KW-0012">Acyltransferase</keyword>
<dbReference type="PANTHER" id="PTHR43626">
    <property type="entry name" value="ACYL-COA N-ACYLTRANSFERASE"/>
    <property type="match status" value="1"/>
</dbReference>
<keyword evidence="5" id="KW-1185">Reference proteome</keyword>
<evidence type="ECO:0000313" key="4">
    <source>
        <dbReference type="EMBL" id="AMP99420.1"/>
    </source>
</evidence>
<dbReference type="AlphaFoldDB" id="A0A127VE02"/>
<accession>A0A127VE02</accession>
<dbReference type="Proteomes" id="UP000071561">
    <property type="component" value="Chromosome"/>
</dbReference>
<dbReference type="InterPro" id="IPR016181">
    <property type="entry name" value="Acyl_CoA_acyltransferase"/>
</dbReference>
<dbReference type="SUPFAM" id="SSF55729">
    <property type="entry name" value="Acyl-CoA N-acyltransferases (Nat)"/>
    <property type="match status" value="1"/>
</dbReference>
<dbReference type="KEGG" id="pcm:AY601_2531"/>
<evidence type="ECO:0000259" key="3">
    <source>
        <dbReference type="PROSITE" id="PS51186"/>
    </source>
</evidence>
<dbReference type="PANTHER" id="PTHR43626:SF4">
    <property type="entry name" value="GCN5-RELATED N-ACETYLTRANSFERASE 2, CHLOROPLASTIC"/>
    <property type="match status" value="1"/>
</dbReference>
<dbReference type="InterPro" id="IPR000182">
    <property type="entry name" value="GNAT_dom"/>
</dbReference>
<name>A0A127VE02_9SPHI</name>
<dbReference type="CDD" id="cd04301">
    <property type="entry name" value="NAT_SF"/>
    <property type="match status" value="1"/>
</dbReference>
<dbReference type="Gene3D" id="3.40.630.30">
    <property type="match status" value="1"/>
</dbReference>
<evidence type="ECO:0000256" key="2">
    <source>
        <dbReference type="ARBA" id="ARBA00023315"/>
    </source>
</evidence>